<gene>
    <name evidence="2" type="ORF">IAB04_04770</name>
</gene>
<accession>A0A9D1LVA9</accession>
<sequence>MITFEDVKNNKEIKTCIIHGDALLKVANYTEHSFVHAGLVSRTAAKILEDIGGYSAREIELARIAGYVHDIGNMINRNDHAQSGAILAYNILIRMGMDVEEAAVIAAAVGNHDEGTGNAVSPVSAALILADKSDVRYTRVRKDAQNAFDIHDRVNSAVRNTELLIVKDKNQIELRMQIDTEISSVMDYFEIFLQRMLMCRKSAEFFGMKLRIIANEMRLL</sequence>
<dbReference type="SUPFAM" id="SSF109604">
    <property type="entry name" value="HD-domain/PDEase-like"/>
    <property type="match status" value="1"/>
</dbReference>
<dbReference type="AlphaFoldDB" id="A0A9D1LVA9"/>
<dbReference type="InterPro" id="IPR003607">
    <property type="entry name" value="HD/PDEase_dom"/>
</dbReference>
<evidence type="ECO:0000259" key="1">
    <source>
        <dbReference type="Pfam" id="PF01966"/>
    </source>
</evidence>
<dbReference type="Gene3D" id="1.10.3210.10">
    <property type="entry name" value="Hypothetical protein af1432"/>
    <property type="match status" value="1"/>
</dbReference>
<feature type="domain" description="HD" evidence="1">
    <location>
        <begin position="36"/>
        <end position="132"/>
    </location>
</feature>
<protein>
    <submittedName>
        <fullName evidence="2">HD domain-containing protein</fullName>
    </submittedName>
</protein>
<evidence type="ECO:0000313" key="2">
    <source>
        <dbReference type="EMBL" id="HIU48654.1"/>
    </source>
</evidence>
<dbReference type="CDD" id="cd00077">
    <property type="entry name" value="HDc"/>
    <property type="match status" value="1"/>
</dbReference>
<dbReference type="InterPro" id="IPR006674">
    <property type="entry name" value="HD_domain"/>
</dbReference>
<comment type="caution">
    <text evidence="2">The sequence shown here is derived from an EMBL/GenBank/DDBJ whole genome shotgun (WGS) entry which is preliminary data.</text>
</comment>
<name>A0A9D1LVA9_9FIRM</name>
<proteinExistence type="predicted"/>
<dbReference type="Pfam" id="PF01966">
    <property type="entry name" value="HD"/>
    <property type="match status" value="1"/>
</dbReference>
<reference evidence="2" key="1">
    <citation type="submission" date="2020-10" db="EMBL/GenBank/DDBJ databases">
        <authorList>
            <person name="Gilroy R."/>
        </authorList>
    </citation>
    <scope>NUCLEOTIDE SEQUENCE</scope>
    <source>
        <strain evidence="2">ChiSjej4B22-9803</strain>
    </source>
</reference>
<dbReference type="EMBL" id="DVND01000125">
    <property type="protein sequence ID" value="HIU48654.1"/>
    <property type="molecule type" value="Genomic_DNA"/>
</dbReference>
<reference evidence="2" key="2">
    <citation type="journal article" date="2021" name="PeerJ">
        <title>Extensive microbial diversity within the chicken gut microbiome revealed by metagenomics and culture.</title>
        <authorList>
            <person name="Gilroy R."/>
            <person name="Ravi A."/>
            <person name="Getino M."/>
            <person name="Pursley I."/>
            <person name="Horton D.L."/>
            <person name="Alikhan N.F."/>
            <person name="Baker D."/>
            <person name="Gharbi K."/>
            <person name="Hall N."/>
            <person name="Watson M."/>
            <person name="Adriaenssens E.M."/>
            <person name="Foster-Nyarko E."/>
            <person name="Jarju S."/>
            <person name="Secka A."/>
            <person name="Antonio M."/>
            <person name="Oren A."/>
            <person name="Chaudhuri R.R."/>
            <person name="La Ragione R."/>
            <person name="Hildebrand F."/>
            <person name="Pallen M.J."/>
        </authorList>
    </citation>
    <scope>NUCLEOTIDE SEQUENCE</scope>
    <source>
        <strain evidence="2">ChiSjej4B22-9803</strain>
    </source>
</reference>
<evidence type="ECO:0000313" key="3">
    <source>
        <dbReference type="Proteomes" id="UP000824111"/>
    </source>
</evidence>
<organism evidence="2 3">
    <name type="scientific">Candidatus Avimonoglobus intestinipullorum</name>
    <dbReference type="NCBI Taxonomy" id="2840699"/>
    <lineage>
        <taxon>Bacteria</taxon>
        <taxon>Bacillati</taxon>
        <taxon>Bacillota</taxon>
        <taxon>Clostridia</taxon>
        <taxon>Eubacteriales</taxon>
        <taxon>Candidatus Avimonoglobus</taxon>
    </lineage>
</organism>
<dbReference type="Proteomes" id="UP000824111">
    <property type="component" value="Unassembled WGS sequence"/>
</dbReference>